<dbReference type="SUPFAM" id="SSF46785">
    <property type="entry name" value="Winged helix' DNA-binding domain"/>
    <property type="match status" value="1"/>
</dbReference>
<evidence type="ECO:0008006" key="3">
    <source>
        <dbReference type="Google" id="ProtNLM"/>
    </source>
</evidence>
<dbReference type="RefSeq" id="WP_377283125.1">
    <property type="nucleotide sequence ID" value="NZ_JBHRSI010000008.1"/>
</dbReference>
<evidence type="ECO:0000313" key="2">
    <source>
        <dbReference type="Proteomes" id="UP001597237"/>
    </source>
</evidence>
<dbReference type="EMBL" id="JBHUEY010000001">
    <property type="protein sequence ID" value="MFD1783683.1"/>
    <property type="molecule type" value="Genomic_DNA"/>
</dbReference>
<gene>
    <name evidence="1" type="ORF">ACFSC0_09785</name>
</gene>
<reference evidence="2" key="1">
    <citation type="journal article" date="2019" name="Int. J. Syst. Evol. Microbiol.">
        <title>The Global Catalogue of Microorganisms (GCM) 10K type strain sequencing project: providing services to taxonomists for standard genome sequencing and annotation.</title>
        <authorList>
            <consortium name="The Broad Institute Genomics Platform"/>
            <consortium name="The Broad Institute Genome Sequencing Center for Infectious Disease"/>
            <person name="Wu L."/>
            <person name="Ma J."/>
        </authorList>
    </citation>
    <scope>NUCLEOTIDE SEQUENCE [LARGE SCALE GENOMIC DNA]</scope>
    <source>
        <strain evidence="2">DFY28</strain>
    </source>
</reference>
<comment type="caution">
    <text evidence="1">The sequence shown here is derived from an EMBL/GenBank/DDBJ whole genome shotgun (WGS) entry which is preliminary data.</text>
</comment>
<name>A0ABW4N1S6_9CAUL</name>
<dbReference type="Gene3D" id="1.10.10.10">
    <property type="entry name" value="Winged helix-like DNA-binding domain superfamily/Winged helix DNA-binding domain"/>
    <property type="match status" value="1"/>
</dbReference>
<organism evidence="1 2">
    <name type="scientific">Phenylobacterium terrae</name>
    <dbReference type="NCBI Taxonomy" id="2665495"/>
    <lineage>
        <taxon>Bacteria</taxon>
        <taxon>Pseudomonadati</taxon>
        <taxon>Pseudomonadota</taxon>
        <taxon>Alphaproteobacteria</taxon>
        <taxon>Caulobacterales</taxon>
        <taxon>Caulobacteraceae</taxon>
        <taxon>Phenylobacterium</taxon>
    </lineage>
</organism>
<sequence>MSVDQDLLTFIREHIRSVWALELLLLLKRDPERRWTPDELVRELRASGPLIANNLEALQRAGLTACEEDGRCRYAPAAGVLDRLANELEANYRERPVALINVIASPPDKLQSLADAFRIRKP</sequence>
<keyword evidence="2" id="KW-1185">Reference proteome</keyword>
<accession>A0ABW4N1S6</accession>
<protein>
    <recommendedName>
        <fullName evidence="3">Transcriptional regulator</fullName>
    </recommendedName>
</protein>
<dbReference type="Proteomes" id="UP001597237">
    <property type="component" value="Unassembled WGS sequence"/>
</dbReference>
<dbReference type="InterPro" id="IPR036390">
    <property type="entry name" value="WH_DNA-bd_sf"/>
</dbReference>
<dbReference type="InterPro" id="IPR036388">
    <property type="entry name" value="WH-like_DNA-bd_sf"/>
</dbReference>
<evidence type="ECO:0000313" key="1">
    <source>
        <dbReference type="EMBL" id="MFD1783683.1"/>
    </source>
</evidence>
<proteinExistence type="predicted"/>